<keyword evidence="11" id="KW-0472">Membrane</keyword>
<dbReference type="GO" id="GO:0015012">
    <property type="term" value="P:heparan sulfate proteoglycan biosynthetic process"/>
    <property type="evidence" value="ECO:0007669"/>
    <property type="project" value="TreeGrafter"/>
</dbReference>
<dbReference type="Proteomes" id="UP000434850">
    <property type="component" value="Unassembled WGS sequence"/>
</dbReference>
<dbReference type="Pfam" id="PF02485">
    <property type="entry name" value="Branch"/>
    <property type="match status" value="1"/>
</dbReference>
<keyword evidence="5" id="KW-0812">Transmembrane</keyword>
<proteinExistence type="predicted"/>
<keyword evidence="8" id="KW-0735">Signal-anchor</keyword>
<comment type="caution">
    <text evidence="15">The sequence shown here is derived from an EMBL/GenBank/DDBJ whole genome shotgun (WGS) entry which is preliminary data.</text>
</comment>
<keyword evidence="10" id="KW-0333">Golgi apparatus</keyword>
<dbReference type="PANTHER" id="PTHR46025">
    <property type="entry name" value="XYLOSYLTRANSFERASE OXT"/>
    <property type="match status" value="1"/>
</dbReference>
<evidence type="ECO:0000256" key="3">
    <source>
        <dbReference type="ARBA" id="ARBA00022676"/>
    </source>
</evidence>
<keyword evidence="7" id="KW-0256">Endoplasmic reticulum</keyword>
<accession>A0A6I4I6N8</accession>
<evidence type="ECO:0000313" key="15">
    <source>
        <dbReference type="EMBL" id="MVN90742.1"/>
    </source>
</evidence>
<evidence type="ECO:0000256" key="4">
    <source>
        <dbReference type="ARBA" id="ARBA00022679"/>
    </source>
</evidence>
<evidence type="ECO:0000256" key="13">
    <source>
        <dbReference type="ARBA" id="ARBA00023180"/>
    </source>
</evidence>
<dbReference type="InterPro" id="IPR043538">
    <property type="entry name" value="XYLT"/>
</dbReference>
<reference evidence="15 16" key="1">
    <citation type="submission" date="2019-12" db="EMBL/GenBank/DDBJ databases">
        <title>Mucilaginibacter sp. HME9299 genome sequencing and assembly.</title>
        <authorList>
            <person name="Kang H."/>
            <person name="Kim H."/>
            <person name="Joh K."/>
        </authorList>
    </citation>
    <scope>NUCLEOTIDE SEQUENCE [LARGE SCALE GENOMIC DNA]</scope>
    <source>
        <strain evidence="15 16">HME9299</strain>
    </source>
</reference>
<sequence>MKIAHLVLTYTNPQLTERLIKVLSHPQFDFYIHVDKKFPIEPYLYLRKYRNVFFINDREDVRWAGYNTIKATFKCIKEIAASKIDYEYINFLSGQDYPLKTAEYMLAFFEKNKGKQFIEYQSIEREWVEAQPRITKYHFTNFTFKGRHRVEWLVNLLTPKRRLPLELEPYGKAMFWMLNPERAMYVVNYVESNPQLERFFLLTWGSDEFIFQTILMNSPYKDELVNNDYRYIDWSAGGAHPKILTIKDFDALRNTNDLFARKLNAEKSGKLLDALDKLILPAAEATAI</sequence>
<evidence type="ECO:0000256" key="5">
    <source>
        <dbReference type="ARBA" id="ARBA00022692"/>
    </source>
</evidence>
<dbReference type="PANTHER" id="PTHR46025:SF3">
    <property type="entry name" value="XYLOSYLTRANSFERASE OXT"/>
    <property type="match status" value="1"/>
</dbReference>
<keyword evidence="9" id="KW-1133">Transmembrane helix</keyword>
<dbReference type="InterPro" id="IPR003406">
    <property type="entry name" value="Glyco_trans_14"/>
</dbReference>
<evidence type="ECO:0000256" key="7">
    <source>
        <dbReference type="ARBA" id="ARBA00022824"/>
    </source>
</evidence>
<gene>
    <name evidence="15" type="ORF">GO816_06360</name>
</gene>
<evidence type="ECO:0000256" key="9">
    <source>
        <dbReference type="ARBA" id="ARBA00022989"/>
    </source>
</evidence>
<dbReference type="RefSeq" id="WP_157540514.1">
    <property type="nucleotide sequence ID" value="NZ_WQLA01000002.1"/>
</dbReference>
<dbReference type="GO" id="GO:0016020">
    <property type="term" value="C:membrane"/>
    <property type="evidence" value="ECO:0007669"/>
    <property type="project" value="InterPro"/>
</dbReference>
<keyword evidence="6" id="KW-0479">Metal-binding</keyword>
<dbReference type="GO" id="GO:0046872">
    <property type="term" value="F:metal ion binding"/>
    <property type="evidence" value="ECO:0007669"/>
    <property type="project" value="UniProtKB-KW"/>
</dbReference>
<keyword evidence="4 15" id="KW-0808">Transferase</keyword>
<keyword evidence="3" id="KW-0328">Glycosyltransferase</keyword>
<evidence type="ECO:0000256" key="12">
    <source>
        <dbReference type="ARBA" id="ARBA00023157"/>
    </source>
</evidence>
<evidence type="ECO:0000256" key="10">
    <source>
        <dbReference type="ARBA" id="ARBA00023034"/>
    </source>
</evidence>
<dbReference type="AlphaFoldDB" id="A0A6I4I6N8"/>
<evidence type="ECO:0000256" key="11">
    <source>
        <dbReference type="ARBA" id="ARBA00023136"/>
    </source>
</evidence>
<evidence type="ECO:0000256" key="1">
    <source>
        <dbReference type="ARBA" id="ARBA00004323"/>
    </source>
</evidence>
<dbReference type="OrthoDB" id="7943907at2"/>
<keyword evidence="12" id="KW-1015">Disulfide bond</keyword>
<evidence type="ECO:0000256" key="2">
    <source>
        <dbReference type="ARBA" id="ARBA00004648"/>
    </source>
</evidence>
<protein>
    <recommendedName>
        <fullName evidence="14">Peptide O-xylosyltransferase</fullName>
    </recommendedName>
</protein>
<dbReference type="GO" id="GO:0030158">
    <property type="term" value="F:protein xylosyltransferase activity"/>
    <property type="evidence" value="ECO:0007669"/>
    <property type="project" value="InterPro"/>
</dbReference>
<evidence type="ECO:0000256" key="6">
    <source>
        <dbReference type="ARBA" id="ARBA00022723"/>
    </source>
</evidence>
<keyword evidence="13" id="KW-0325">Glycoprotein</keyword>
<organism evidence="15 16">
    <name type="scientific">Mucilaginibacter aquatilis</name>
    <dbReference type="NCBI Taxonomy" id="1517760"/>
    <lineage>
        <taxon>Bacteria</taxon>
        <taxon>Pseudomonadati</taxon>
        <taxon>Bacteroidota</taxon>
        <taxon>Sphingobacteriia</taxon>
        <taxon>Sphingobacteriales</taxon>
        <taxon>Sphingobacteriaceae</taxon>
        <taxon>Mucilaginibacter</taxon>
    </lineage>
</organism>
<keyword evidence="16" id="KW-1185">Reference proteome</keyword>
<evidence type="ECO:0000313" key="16">
    <source>
        <dbReference type="Proteomes" id="UP000434850"/>
    </source>
</evidence>
<dbReference type="EMBL" id="WQLA01000002">
    <property type="protein sequence ID" value="MVN90742.1"/>
    <property type="molecule type" value="Genomic_DNA"/>
</dbReference>
<name>A0A6I4I6N8_9SPHI</name>
<comment type="subcellular location">
    <subcellularLocation>
        <location evidence="2">Endoplasmic reticulum membrane</location>
        <topology evidence="2">Single-pass type II membrane protein</topology>
    </subcellularLocation>
    <subcellularLocation>
        <location evidence="1">Golgi apparatus membrane</location>
        <topology evidence="1">Single-pass type II membrane protein</topology>
    </subcellularLocation>
</comment>
<evidence type="ECO:0000256" key="14">
    <source>
        <dbReference type="ARBA" id="ARBA00042865"/>
    </source>
</evidence>
<dbReference type="GO" id="GO:0050650">
    <property type="term" value="P:chondroitin sulfate proteoglycan biosynthetic process"/>
    <property type="evidence" value="ECO:0007669"/>
    <property type="project" value="TreeGrafter"/>
</dbReference>
<evidence type="ECO:0000256" key="8">
    <source>
        <dbReference type="ARBA" id="ARBA00022968"/>
    </source>
</evidence>